<evidence type="ECO:0000313" key="2">
    <source>
        <dbReference type="EMBL" id="CAA9267996.1"/>
    </source>
</evidence>
<dbReference type="EMBL" id="CADCTQ010000247">
    <property type="protein sequence ID" value="CAA9267996.1"/>
    <property type="molecule type" value="Genomic_DNA"/>
</dbReference>
<dbReference type="InterPro" id="IPR024775">
    <property type="entry name" value="DinB-like"/>
</dbReference>
<organism evidence="2">
    <name type="scientific">uncultured Cytophagales bacterium</name>
    <dbReference type="NCBI Taxonomy" id="158755"/>
    <lineage>
        <taxon>Bacteria</taxon>
        <taxon>Pseudomonadati</taxon>
        <taxon>Bacteroidota</taxon>
        <taxon>Sphingobacteriia</taxon>
        <taxon>Sphingobacteriales</taxon>
        <taxon>environmental samples</taxon>
    </lineage>
</organism>
<proteinExistence type="predicted"/>
<protein>
    <recommendedName>
        <fullName evidence="1">DinB-like domain-containing protein</fullName>
    </recommendedName>
</protein>
<dbReference type="AlphaFoldDB" id="A0A6J4J662"/>
<sequence length="198" mass="22205">MPSFPSPELLRGLRRDTQELIEVANREFVPLSPEQLLRKPAPDKWSVAQCLEHLNRYGLHYLPAMQGRIGAARGRASRPESTFRAGWLGNFLVRSVQPMHTGSPRANLKYPAPKAYDPDRTGTTTAEALPVFLRQQQTTLELLEAAGRVNLEAVRVPISVTSLIQLRLGDCLRFVIVHNQRHVQQAQRVAAGLMQGQR</sequence>
<gene>
    <name evidence="2" type="ORF">AVDCRST_MAG56-3044</name>
</gene>
<reference evidence="2" key="1">
    <citation type="submission" date="2020-02" db="EMBL/GenBank/DDBJ databases">
        <authorList>
            <person name="Meier V. D."/>
        </authorList>
    </citation>
    <scope>NUCLEOTIDE SEQUENCE</scope>
    <source>
        <strain evidence="2">AVDCRST_MAG56</strain>
    </source>
</reference>
<name>A0A6J4J662_9SPHI</name>
<accession>A0A6J4J662</accession>
<dbReference type="Pfam" id="PF12867">
    <property type="entry name" value="DinB_2"/>
    <property type="match status" value="1"/>
</dbReference>
<evidence type="ECO:0000259" key="1">
    <source>
        <dbReference type="Pfam" id="PF12867"/>
    </source>
</evidence>
<dbReference type="SUPFAM" id="SSF109854">
    <property type="entry name" value="DinB/YfiT-like putative metalloenzymes"/>
    <property type="match status" value="1"/>
</dbReference>
<feature type="domain" description="DinB-like" evidence="1">
    <location>
        <begin position="28"/>
        <end position="186"/>
    </location>
</feature>
<dbReference type="InterPro" id="IPR034660">
    <property type="entry name" value="DinB/YfiT-like"/>
</dbReference>
<dbReference type="Gene3D" id="1.20.120.450">
    <property type="entry name" value="dinb family like domain"/>
    <property type="match status" value="1"/>
</dbReference>